<comment type="caution">
    <text evidence="2">The sequence shown here is derived from an EMBL/GenBank/DDBJ whole genome shotgun (WGS) entry which is preliminary data.</text>
</comment>
<evidence type="ECO:0000313" key="3">
    <source>
        <dbReference type="Proteomes" id="UP000520767"/>
    </source>
</evidence>
<proteinExistence type="predicted"/>
<sequence>MAALAAVMAWSLTSYTGTDPAATASTAPSPSTQNAPSDGLVIGDETSGKSFPEQNTEIEARLRDQPKGDELYRMAEDGEYLVTTDARSPRLNLPGTVGVNAIDPVTWQECASHFNIDVAPYWFKNKYNICRRSPVTLLFVRRDDHGTVVDSGTVEFQLEFIGTMRSTENVIDFRFRMLNFQTTGWTDPTWLFHIQLPCLNADPARTSDCTTPTGTPSFYEMPVSEWQRRAGEEFGIAKAGTTTAVPAGDKYRAELRGFFAFGLQLTLFTPQGPQSDVTPDEIFRCDIANYISGSRCNFNNVGSVLEFSLSDSTLSQSAEFINDAQTDITRTSPGIPGKKVPGAPGDIPLHRLYKAYDTDNTIQASRRKVPKTCRRYHGPGYTKGGTKQCDEYPLATTYENSVRVDTRTVYDYAVKAIDKDHNEKAGRVYGSWLSADHILDYDPFWVKIVP</sequence>
<protein>
    <submittedName>
        <fullName evidence="2">Uncharacterized protein</fullName>
    </submittedName>
</protein>
<feature type="region of interest" description="Disordered" evidence="1">
    <location>
        <begin position="18"/>
        <end position="54"/>
    </location>
</feature>
<organism evidence="2 3">
    <name type="scientific">Actinophytocola algeriensis</name>
    <dbReference type="NCBI Taxonomy" id="1768010"/>
    <lineage>
        <taxon>Bacteria</taxon>
        <taxon>Bacillati</taxon>
        <taxon>Actinomycetota</taxon>
        <taxon>Actinomycetes</taxon>
        <taxon>Pseudonocardiales</taxon>
        <taxon>Pseudonocardiaceae</taxon>
    </lineage>
</organism>
<accession>A0A7W7QBV0</accession>
<keyword evidence="3" id="KW-1185">Reference proteome</keyword>
<dbReference type="AlphaFoldDB" id="A0A7W7QBV0"/>
<gene>
    <name evidence="2" type="ORF">FHR82_006826</name>
</gene>
<feature type="compositionally biased region" description="Low complexity" evidence="1">
    <location>
        <begin position="18"/>
        <end position="37"/>
    </location>
</feature>
<name>A0A7W7QBV0_9PSEU</name>
<evidence type="ECO:0000313" key="2">
    <source>
        <dbReference type="EMBL" id="MBB4910568.1"/>
    </source>
</evidence>
<evidence type="ECO:0000256" key="1">
    <source>
        <dbReference type="SAM" id="MobiDB-lite"/>
    </source>
</evidence>
<dbReference type="EMBL" id="JACHJQ010000007">
    <property type="protein sequence ID" value="MBB4910568.1"/>
    <property type="molecule type" value="Genomic_DNA"/>
</dbReference>
<dbReference type="Proteomes" id="UP000520767">
    <property type="component" value="Unassembled WGS sequence"/>
</dbReference>
<dbReference type="RefSeq" id="WP_184814597.1">
    <property type="nucleotide sequence ID" value="NZ_JACHJQ010000007.1"/>
</dbReference>
<reference evidence="2 3" key="1">
    <citation type="submission" date="2020-08" db="EMBL/GenBank/DDBJ databases">
        <title>Genomic Encyclopedia of Type Strains, Phase III (KMG-III): the genomes of soil and plant-associated and newly described type strains.</title>
        <authorList>
            <person name="Whitman W."/>
        </authorList>
    </citation>
    <scope>NUCLEOTIDE SEQUENCE [LARGE SCALE GENOMIC DNA]</scope>
    <source>
        <strain evidence="2 3">CECT 8960</strain>
    </source>
</reference>